<evidence type="ECO:0000313" key="3">
    <source>
        <dbReference type="Proteomes" id="UP000565719"/>
    </source>
</evidence>
<dbReference type="GO" id="GO:0030638">
    <property type="term" value="P:polyketide metabolic process"/>
    <property type="evidence" value="ECO:0007669"/>
    <property type="project" value="InterPro"/>
</dbReference>
<name>A0A7Y3ZYB0_9VIBR</name>
<evidence type="ECO:0000313" key="2">
    <source>
        <dbReference type="EMBL" id="NOH70409.1"/>
    </source>
</evidence>
<dbReference type="Pfam" id="PF07366">
    <property type="entry name" value="SnoaL"/>
    <property type="match status" value="1"/>
</dbReference>
<organism evidence="2 3">
    <name type="scientific">Vibrio pectenicida</name>
    <dbReference type="NCBI Taxonomy" id="62763"/>
    <lineage>
        <taxon>Bacteria</taxon>
        <taxon>Pseudomonadati</taxon>
        <taxon>Pseudomonadota</taxon>
        <taxon>Gammaproteobacteria</taxon>
        <taxon>Vibrionales</taxon>
        <taxon>Vibrionaceae</taxon>
        <taxon>Vibrio</taxon>
    </lineage>
</organism>
<dbReference type="Gene3D" id="1.10.10.10">
    <property type="entry name" value="Winged helix-like DNA-binding domain superfamily/Winged helix DNA-binding domain"/>
    <property type="match status" value="1"/>
</dbReference>
<protein>
    <recommendedName>
        <fullName evidence="1">HTH luxR-type domain-containing protein</fullName>
    </recommendedName>
</protein>
<dbReference type="InterPro" id="IPR016032">
    <property type="entry name" value="Sig_transdc_resp-reg_C-effctor"/>
</dbReference>
<dbReference type="SUPFAM" id="SSF54427">
    <property type="entry name" value="NTF2-like"/>
    <property type="match status" value="1"/>
</dbReference>
<dbReference type="InterPro" id="IPR000792">
    <property type="entry name" value="Tscrpt_reg_LuxR_C"/>
</dbReference>
<dbReference type="EMBL" id="VTXC01000006">
    <property type="protein sequence ID" value="NOH70409.1"/>
    <property type="molecule type" value="Genomic_DNA"/>
</dbReference>
<dbReference type="PANTHER" id="PTHR38436:SF1">
    <property type="entry name" value="ESTER CYCLASE"/>
    <property type="match status" value="1"/>
</dbReference>
<dbReference type="SUPFAM" id="SSF46894">
    <property type="entry name" value="C-terminal effector domain of the bipartite response regulators"/>
    <property type="match status" value="1"/>
</dbReference>
<dbReference type="RefSeq" id="WP_171359991.1">
    <property type="nucleotide sequence ID" value="NZ_VTXC01000006.1"/>
</dbReference>
<gene>
    <name evidence="2" type="ORF">F0225_03505</name>
</gene>
<dbReference type="SMART" id="SM00421">
    <property type="entry name" value="HTH_LUXR"/>
    <property type="match status" value="1"/>
</dbReference>
<evidence type="ECO:0000259" key="1">
    <source>
        <dbReference type="SMART" id="SM00421"/>
    </source>
</evidence>
<dbReference type="PANTHER" id="PTHR38436">
    <property type="entry name" value="POLYKETIDE CYCLASE SNOAL-LIKE DOMAIN"/>
    <property type="match status" value="1"/>
</dbReference>
<dbReference type="AlphaFoldDB" id="A0A7Y3ZYB0"/>
<dbReference type="Proteomes" id="UP000565719">
    <property type="component" value="Unassembled WGS sequence"/>
</dbReference>
<sequence>MKHRDSNARLARNFMEHVWLERAHENLDEFLSQRVLVKSPLKQSVGSDTLTSAFSSWFRGFPNLCYSERELNLSKDRVHIEWEVDGHHLGEFFGFSATGNPIRYSGSTELIMFDGRIHSYSADVQISSVIEQISSNATTIPDHFRDDIYMRLNQILAVSLTTRQIDCLALHCLRCDHSLILSKLNIKHTTFRTHIERALPIIGLTSRKDIFDWALSNHVLELLIHIGLEKLQ</sequence>
<dbReference type="Gene3D" id="3.10.450.50">
    <property type="match status" value="1"/>
</dbReference>
<proteinExistence type="predicted"/>
<comment type="caution">
    <text evidence="2">The sequence shown here is derived from an EMBL/GenBank/DDBJ whole genome shotgun (WGS) entry which is preliminary data.</text>
</comment>
<dbReference type="GO" id="GO:0006355">
    <property type="term" value="P:regulation of DNA-templated transcription"/>
    <property type="evidence" value="ECO:0007669"/>
    <property type="project" value="InterPro"/>
</dbReference>
<dbReference type="GO" id="GO:0003677">
    <property type="term" value="F:DNA binding"/>
    <property type="evidence" value="ECO:0007669"/>
    <property type="project" value="InterPro"/>
</dbReference>
<reference evidence="2 3" key="1">
    <citation type="submission" date="2019-09" db="EMBL/GenBank/DDBJ databases">
        <title>Draft genome sequencing and comparative genomics of hatchery-associated Vibrios.</title>
        <authorList>
            <person name="Kehlet-Delgado H."/>
            <person name="Mueller R.S."/>
        </authorList>
    </citation>
    <scope>NUCLEOTIDE SEQUENCE [LARGE SCALE GENOMIC DNA]</scope>
    <source>
        <strain evidence="2 3">99-46-Y</strain>
    </source>
</reference>
<dbReference type="InterPro" id="IPR009959">
    <property type="entry name" value="Cyclase_SnoaL-like"/>
</dbReference>
<dbReference type="InterPro" id="IPR036388">
    <property type="entry name" value="WH-like_DNA-bd_sf"/>
</dbReference>
<accession>A0A7Y3ZYB0</accession>
<dbReference type="InterPro" id="IPR032710">
    <property type="entry name" value="NTF2-like_dom_sf"/>
</dbReference>
<feature type="domain" description="HTH luxR-type" evidence="1">
    <location>
        <begin position="157"/>
        <end position="214"/>
    </location>
</feature>